<dbReference type="GO" id="GO:0051537">
    <property type="term" value="F:2 iron, 2 sulfur cluster binding"/>
    <property type="evidence" value="ECO:0007669"/>
    <property type="project" value="UniProtKB-KW"/>
</dbReference>
<keyword evidence="2" id="KW-0813">Transport</keyword>
<comment type="cofactor">
    <cofactor evidence="12">
        <name>[4Fe-4S] cluster</name>
        <dbReference type="ChEBI" id="CHEBI:49883"/>
    </cofactor>
</comment>
<dbReference type="InterPro" id="IPR003813">
    <property type="entry name" value="MvhD/FlpD"/>
</dbReference>
<reference evidence="14 15" key="1">
    <citation type="journal article" date="2014" name="Int. J. Syst. Evol. Microbiol.">
        <title>Methanobacterium paludis sp. nov. and a novel strain of Methanobacterium lacus isolated from northern peatlands.</title>
        <authorList>
            <person name="Cadillo-Quiroz H."/>
            <person name="Brauer S.L."/>
            <person name="Goodson N."/>
            <person name="Yavitt J.B."/>
            <person name="Zinder S.H."/>
        </authorList>
    </citation>
    <scope>NUCLEOTIDE SEQUENCE [LARGE SCALE GENOMIC DNA]</scope>
    <source>
        <strain evidence="15">DSM 25820 / JCM 18151 / SWAN1</strain>
    </source>
</reference>
<comment type="cofactor">
    <cofactor evidence="11">
        <name>[2Fe-2S] cluster</name>
        <dbReference type="ChEBI" id="CHEBI:190135"/>
    </cofactor>
</comment>
<comment type="cofactor">
    <cofactor evidence="12">
        <name>FAD</name>
        <dbReference type="ChEBI" id="CHEBI:57692"/>
    </cofactor>
</comment>
<evidence type="ECO:0000256" key="10">
    <source>
        <dbReference type="ARBA" id="ARBA00023014"/>
    </source>
</evidence>
<gene>
    <name evidence="14" type="ordered locus">MSWAN_0048</name>
</gene>
<proteinExistence type="inferred from homology"/>
<evidence type="ECO:0000256" key="8">
    <source>
        <dbReference type="ARBA" id="ARBA00023002"/>
    </source>
</evidence>
<evidence type="ECO:0000313" key="15">
    <source>
        <dbReference type="Proteomes" id="UP000009231"/>
    </source>
</evidence>
<accession>F6D7F4</accession>
<evidence type="ECO:0000256" key="6">
    <source>
        <dbReference type="ARBA" id="ARBA00022723"/>
    </source>
</evidence>
<keyword evidence="4 12" id="KW-0285">Flavoprotein</keyword>
<feature type="domain" description="4Fe-4S ferredoxin-type" evidence="13">
    <location>
        <begin position="289"/>
        <end position="318"/>
    </location>
</feature>
<dbReference type="PROSITE" id="PS51379">
    <property type="entry name" value="4FE4S_FER_2"/>
    <property type="match status" value="4"/>
</dbReference>
<dbReference type="GO" id="GO:0046872">
    <property type="term" value="F:metal ion binding"/>
    <property type="evidence" value="ECO:0007669"/>
    <property type="project" value="UniProtKB-KW"/>
</dbReference>
<dbReference type="InterPro" id="IPR039650">
    <property type="entry name" value="HdrA-like"/>
</dbReference>
<dbReference type="eggNOG" id="arCOG02236">
    <property type="taxonomic scope" value="Archaea"/>
</dbReference>
<dbReference type="Gene3D" id="3.30.70.20">
    <property type="match status" value="3"/>
</dbReference>
<dbReference type="SUPFAM" id="SSF54862">
    <property type="entry name" value="4Fe-4S ferredoxins"/>
    <property type="match status" value="1"/>
</dbReference>
<dbReference type="SUPFAM" id="SSF51905">
    <property type="entry name" value="FAD/NAD(P)-binding domain"/>
    <property type="match status" value="1"/>
</dbReference>
<keyword evidence="6 12" id="KW-0479">Metal-binding</keyword>
<evidence type="ECO:0000259" key="13">
    <source>
        <dbReference type="PROSITE" id="PS51379"/>
    </source>
</evidence>
<evidence type="ECO:0000256" key="3">
    <source>
        <dbReference type="ARBA" id="ARBA00022485"/>
    </source>
</evidence>
<dbReference type="Pfam" id="PF13187">
    <property type="entry name" value="Fer4_9"/>
    <property type="match status" value="1"/>
</dbReference>
<evidence type="ECO:0000256" key="12">
    <source>
        <dbReference type="RuleBase" id="RU366072"/>
    </source>
</evidence>
<evidence type="ECO:0000256" key="11">
    <source>
        <dbReference type="ARBA" id="ARBA00034078"/>
    </source>
</evidence>
<name>F6D7F4_METPW</name>
<dbReference type="PANTHER" id="PTHR43498:SF1">
    <property type="entry name" value="COB--COM HETERODISULFIDE REDUCTASE IRON-SULFUR SUBUNIT A"/>
    <property type="match status" value="1"/>
</dbReference>
<comment type="subunit">
    <text evidence="12">The ferredoxin:CoB-CoM heterodisulfide reductase is composed of three subunits; HdrA, HdrB and HdrC.</text>
</comment>
<dbReference type="AlphaFoldDB" id="F6D7F4"/>
<dbReference type="Pfam" id="PF02662">
    <property type="entry name" value="FlpD"/>
    <property type="match status" value="1"/>
</dbReference>
<evidence type="ECO:0000256" key="1">
    <source>
        <dbReference type="ARBA" id="ARBA00009293"/>
    </source>
</evidence>
<dbReference type="GO" id="GO:0051539">
    <property type="term" value="F:4 iron, 4 sulfur cluster binding"/>
    <property type="evidence" value="ECO:0007669"/>
    <property type="project" value="UniProtKB-UniRule"/>
</dbReference>
<organism evidence="14 15">
    <name type="scientific">Methanobacterium paludis (strain DSM 25820 / JCM 18151 / SWAN1)</name>
    <dbReference type="NCBI Taxonomy" id="868131"/>
    <lineage>
        <taxon>Archaea</taxon>
        <taxon>Methanobacteriati</taxon>
        <taxon>Methanobacteriota</taxon>
        <taxon>Methanomada group</taxon>
        <taxon>Methanobacteria</taxon>
        <taxon>Methanobacteriales</taxon>
        <taxon>Methanobacteriaceae</taxon>
        <taxon>Methanobacterium</taxon>
    </lineage>
</organism>
<dbReference type="EMBL" id="CP002772">
    <property type="protein sequence ID" value="AEG17096.1"/>
    <property type="molecule type" value="Genomic_DNA"/>
</dbReference>
<dbReference type="KEGG" id="mew:MSWAN_0048"/>
<dbReference type="STRING" id="868131.MSWAN_0048"/>
<dbReference type="Gene3D" id="3.50.50.60">
    <property type="entry name" value="FAD/NAD(P)-binding domain"/>
    <property type="match status" value="1"/>
</dbReference>
<dbReference type="RefSeq" id="WP_013824598.1">
    <property type="nucleotide sequence ID" value="NC_015574.1"/>
</dbReference>
<evidence type="ECO:0000256" key="4">
    <source>
        <dbReference type="ARBA" id="ARBA00022630"/>
    </source>
</evidence>
<dbReference type="HOGENOM" id="CLU_020302_0_0_2"/>
<keyword evidence="15" id="KW-1185">Reference proteome</keyword>
<dbReference type="UniPathway" id="UPA00647">
    <property type="reaction ID" value="UER00700"/>
</dbReference>
<dbReference type="PANTHER" id="PTHR43498">
    <property type="entry name" value="FERREDOXIN:COB-COM HETERODISULFIDE REDUCTASE SUBUNIT A"/>
    <property type="match status" value="1"/>
</dbReference>
<keyword evidence="5" id="KW-0001">2Fe-2S</keyword>
<dbReference type="GeneID" id="10667524"/>
<comment type="pathway">
    <text evidence="12">Cofactor metabolism; coenzyme M-coenzyme B heterodisulfide reduction; coenzyme B and coenzyme M from coenzyme M-coenzyme B heterodisulfide: step 1/1.</text>
</comment>
<keyword evidence="8 12" id="KW-0560">Oxidoreductase</keyword>
<dbReference type="InterPro" id="IPR036188">
    <property type="entry name" value="FAD/NAD-bd_sf"/>
</dbReference>
<dbReference type="InterPro" id="IPR017896">
    <property type="entry name" value="4Fe4S_Fe-S-bd"/>
</dbReference>
<dbReference type="Proteomes" id="UP000009231">
    <property type="component" value="Chromosome"/>
</dbReference>
<feature type="domain" description="4Fe-4S ferredoxin-type" evidence="13">
    <location>
        <begin position="613"/>
        <end position="638"/>
    </location>
</feature>
<comment type="similarity">
    <text evidence="1">Belongs to the MvhD/VhuD family.</text>
</comment>
<evidence type="ECO:0000256" key="5">
    <source>
        <dbReference type="ARBA" id="ARBA00022714"/>
    </source>
</evidence>
<evidence type="ECO:0000256" key="2">
    <source>
        <dbReference type="ARBA" id="ARBA00022448"/>
    </source>
</evidence>
<sequence>MKGMENQKRIGVFICHCGDNISRSIDMKRLKDAIIDEDVVGVDENSYLCSVNGEKLMQDRIKSLDLDGAVVAACSPEVHEQKFRKCAETAGINRYMVDVANIREQCAWITKDPDPTLRAIDTVKSSIRAMKHGKPRYNIDLNVVKSALVIGGGISGITTALSLARQNIKVYLLEKSPTIGGNMVRIGKVFSADTLSEECAMCSLGPIMSEVAEHPNIEVLTLSQVTEVTGHAGDFKVKLSTGPFMVDPDKCTSCGECSKACNVEVPDEWNANLSTRKAVYRPFPQAVPGSYTIDGNSCVKCGACMELCSAGAINLDNKADNATINVGSVIIATGYQELDPTGKEEFGYGVDEDVITQMELARMLAVNGPTSGKILTPSTGEKPRRIVMVQCVGSRDRKAGSIPHCSTICCMVALKHSNYIANHFKGTEVYICYTDMRTPGTYENYYFETQKKGEKSIRFLRGRVAEVIRDGDGILIARVEDTLGGGFLEIETDMVVLSCALKPSEGAEALENLFGVTLTPELFVMEKHPKLNPTETTVPGIFVCGTAKGAMDITGAINMSRSAASQVAELMGPGTIQIEPKFAVIDPEICETCGKCVDHCFKGAIYVDGDVCIDPFTCSGCGNCISKCLQNAIELPGSSDHEIFARIDGCLDGEGPKILAFLDEKIAYVAADNVGLNRLSYPSEVRIIRVPSVARLELKHLLHAFKRGASGIFLADGTGNSSGSQAGEKIRLKVEELKEGLTSEGIDPKQLMFYEAYLPHYKGMASRLEEFSGIIKQTRTKNDLKH</sequence>
<feature type="domain" description="4Fe-4S ferredoxin-type" evidence="13">
    <location>
        <begin position="581"/>
        <end position="610"/>
    </location>
</feature>
<dbReference type="EC" id="1.8.-.-" evidence="12"/>
<protein>
    <recommendedName>
        <fullName evidence="12">CoB--CoM heterodisulfide reductase iron-sulfur subunit A</fullName>
        <ecNumber evidence="12">1.8.-.-</ecNumber>
    </recommendedName>
</protein>
<comment type="similarity">
    <text evidence="12">Belongs to the HdrA family.</text>
</comment>
<keyword evidence="12" id="KW-0274">FAD</keyword>
<evidence type="ECO:0000256" key="7">
    <source>
        <dbReference type="ARBA" id="ARBA00022982"/>
    </source>
</evidence>
<keyword evidence="7" id="KW-0249">Electron transport</keyword>
<keyword evidence="9 12" id="KW-0408">Iron</keyword>
<dbReference type="GO" id="GO:0016491">
    <property type="term" value="F:oxidoreductase activity"/>
    <property type="evidence" value="ECO:0007669"/>
    <property type="project" value="UniProtKB-UniRule"/>
</dbReference>
<evidence type="ECO:0000313" key="14">
    <source>
        <dbReference type="EMBL" id="AEG17096.1"/>
    </source>
</evidence>
<evidence type="ECO:0000256" key="9">
    <source>
        <dbReference type="ARBA" id="ARBA00023004"/>
    </source>
</evidence>
<keyword evidence="10 12" id="KW-0411">Iron-sulfur</keyword>
<keyword evidence="3 12" id="KW-0004">4Fe-4S</keyword>
<dbReference type="Pfam" id="PF13450">
    <property type="entry name" value="NAD_binding_8"/>
    <property type="match status" value="1"/>
</dbReference>
<comment type="function">
    <text evidence="12">Part of a complex that catalyzes the reversible reduction of CoM-S-S-CoB to the thiol-coenzymes H-S-CoM (coenzyme M) and H-S-CoB (coenzyme B).</text>
</comment>
<feature type="domain" description="4Fe-4S ferredoxin-type" evidence="13">
    <location>
        <begin position="242"/>
        <end position="272"/>
    </location>
</feature>